<dbReference type="PRINTS" id="PR00605">
    <property type="entry name" value="CYTCHROMECIC"/>
</dbReference>
<reference evidence="9 10" key="1">
    <citation type="submission" date="2014-01" db="EMBL/GenBank/DDBJ databases">
        <title>Full genme sequencing of cellulolytic bacterium Gynuella sunshinyii YC6258T gen. nov., sp. nov.</title>
        <authorList>
            <person name="Khan H."/>
            <person name="Chung E.J."/>
            <person name="Chung Y.R."/>
        </authorList>
    </citation>
    <scope>NUCLEOTIDE SEQUENCE [LARGE SCALE GENOMIC DNA]</scope>
    <source>
        <strain evidence="9 10">YC6258</strain>
    </source>
</reference>
<dbReference type="HOGENOM" id="CLU_128253_1_1_6"/>
<dbReference type="InterPro" id="IPR008168">
    <property type="entry name" value="Cyt_C_IC"/>
</dbReference>
<feature type="domain" description="Cytochrome c" evidence="8">
    <location>
        <begin position="22"/>
        <end position="105"/>
    </location>
</feature>
<evidence type="ECO:0000256" key="4">
    <source>
        <dbReference type="ARBA" id="ARBA00022982"/>
    </source>
</evidence>
<dbReference type="STRING" id="1445510.YC6258_02251"/>
<evidence type="ECO:0000256" key="6">
    <source>
        <dbReference type="PROSITE-ProRule" id="PRU00433"/>
    </source>
</evidence>
<dbReference type="GO" id="GO:0020037">
    <property type="term" value="F:heme binding"/>
    <property type="evidence" value="ECO:0007669"/>
    <property type="project" value="InterPro"/>
</dbReference>
<evidence type="ECO:0000256" key="1">
    <source>
        <dbReference type="ARBA" id="ARBA00022448"/>
    </source>
</evidence>
<dbReference type="KEGG" id="gsn:YC6258_02251"/>
<dbReference type="PROSITE" id="PS51007">
    <property type="entry name" value="CYTC"/>
    <property type="match status" value="1"/>
</dbReference>
<keyword evidence="7" id="KW-0732">Signal</keyword>
<dbReference type="InterPro" id="IPR050597">
    <property type="entry name" value="Cytochrome_c_Oxidase_Subunit"/>
</dbReference>
<accession>A0A0C5VV66</accession>
<dbReference type="GO" id="GO:0005506">
    <property type="term" value="F:iron ion binding"/>
    <property type="evidence" value="ECO:0007669"/>
    <property type="project" value="InterPro"/>
</dbReference>
<organism evidence="9 10">
    <name type="scientific">Gynuella sunshinyii YC6258</name>
    <dbReference type="NCBI Taxonomy" id="1445510"/>
    <lineage>
        <taxon>Bacteria</taxon>
        <taxon>Pseudomonadati</taxon>
        <taxon>Pseudomonadota</taxon>
        <taxon>Gammaproteobacteria</taxon>
        <taxon>Oceanospirillales</taxon>
        <taxon>Saccharospirillaceae</taxon>
        <taxon>Gynuella</taxon>
    </lineage>
</organism>
<dbReference type="GO" id="GO:0009055">
    <property type="term" value="F:electron transfer activity"/>
    <property type="evidence" value="ECO:0007669"/>
    <property type="project" value="InterPro"/>
</dbReference>
<dbReference type="Gene3D" id="1.10.760.10">
    <property type="entry name" value="Cytochrome c-like domain"/>
    <property type="match status" value="1"/>
</dbReference>
<evidence type="ECO:0000313" key="9">
    <source>
        <dbReference type="EMBL" id="AJQ94289.1"/>
    </source>
</evidence>
<keyword evidence="1" id="KW-0813">Transport</keyword>
<evidence type="ECO:0000313" key="10">
    <source>
        <dbReference type="Proteomes" id="UP000032266"/>
    </source>
</evidence>
<name>A0A0C5VV66_9GAMM</name>
<protein>
    <submittedName>
        <fullName evidence="9">Cytochrome c553</fullName>
    </submittedName>
</protein>
<keyword evidence="5 6" id="KW-0408">Iron</keyword>
<dbReference type="InterPro" id="IPR009056">
    <property type="entry name" value="Cyt_c-like_dom"/>
</dbReference>
<evidence type="ECO:0000256" key="3">
    <source>
        <dbReference type="ARBA" id="ARBA00022723"/>
    </source>
</evidence>
<feature type="signal peptide" evidence="7">
    <location>
        <begin position="1"/>
        <end position="20"/>
    </location>
</feature>
<keyword evidence="2 6" id="KW-0349">Heme</keyword>
<evidence type="ECO:0000256" key="2">
    <source>
        <dbReference type="ARBA" id="ARBA00022617"/>
    </source>
</evidence>
<dbReference type="EMBL" id="CP007142">
    <property type="protein sequence ID" value="AJQ94289.1"/>
    <property type="molecule type" value="Genomic_DNA"/>
</dbReference>
<evidence type="ECO:0000259" key="8">
    <source>
        <dbReference type="PROSITE" id="PS51007"/>
    </source>
</evidence>
<dbReference type="PANTHER" id="PTHR33751:SF9">
    <property type="entry name" value="CYTOCHROME C4"/>
    <property type="match status" value="1"/>
</dbReference>
<sequence length="105" mass="11002">MKKLFAAIALSLLVPGMAFAAGDAAAGKEKVTTLGCVACHGADGKSAVGIYPNLAGQQSMYLESSMKAFRSQDRKGNQAALMYVYASKLTDQDIADLAAYFSSLK</sequence>
<evidence type="ECO:0000256" key="7">
    <source>
        <dbReference type="SAM" id="SignalP"/>
    </source>
</evidence>
<dbReference type="InterPro" id="IPR036909">
    <property type="entry name" value="Cyt_c-like_dom_sf"/>
</dbReference>
<dbReference type="SUPFAM" id="SSF46626">
    <property type="entry name" value="Cytochrome c"/>
    <property type="match status" value="1"/>
</dbReference>
<keyword evidence="10" id="KW-1185">Reference proteome</keyword>
<dbReference type="AlphaFoldDB" id="A0A0C5VV66"/>
<dbReference type="Proteomes" id="UP000032266">
    <property type="component" value="Chromosome"/>
</dbReference>
<dbReference type="OrthoDB" id="9796421at2"/>
<proteinExistence type="predicted"/>
<dbReference type="PANTHER" id="PTHR33751">
    <property type="entry name" value="CBB3-TYPE CYTOCHROME C OXIDASE SUBUNIT FIXP"/>
    <property type="match status" value="1"/>
</dbReference>
<dbReference type="Pfam" id="PF00034">
    <property type="entry name" value="Cytochrom_C"/>
    <property type="match status" value="1"/>
</dbReference>
<evidence type="ECO:0000256" key="5">
    <source>
        <dbReference type="ARBA" id="ARBA00023004"/>
    </source>
</evidence>
<dbReference type="RefSeq" id="WP_044616848.1">
    <property type="nucleotide sequence ID" value="NZ_CP007142.1"/>
</dbReference>
<feature type="chain" id="PRO_5002183904" evidence="7">
    <location>
        <begin position="21"/>
        <end position="105"/>
    </location>
</feature>
<keyword evidence="4" id="KW-0249">Electron transport</keyword>
<keyword evidence="3 6" id="KW-0479">Metal-binding</keyword>
<gene>
    <name evidence="9" type="ORF">YC6258_02251</name>
</gene>